<dbReference type="CDD" id="cd06558">
    <property type="entry name" value="crotonase-like"/>
    <property type="match status" value="1"/>
</dbReference>
<dbReference type="PANTHER" id="PTHR43802">
    <property type="entry name" value="ENOYL-COA HYDRATASE"/>
    <property type="match status" value="1"/>
</dbReference>
<dbReference type="EMBL" id="SACL01000001">
    <property type="protein sequence ID" value="RVT99281.1"/>
    <property type="molecule type" value="Genomic_DNA"/>
</dbReference>
<dbReference type="InterPro" id="IPR029045">
    <property type="entry name" value="ClpP/crotonase-like_dom_sf"/>
</dbReference>
<accession>A0A437MNQ3</accession>
<dbReference type="RefSeq" id="WP_127786133.1">
    <property type="nucleotide sequence ID" value="NZ_SACL01000001.1"/>
</dbReference>
<name>A0A437MNQ3_9PROT</name>
<organism evidence="3 4">
    <name type="scientific">Rhodovarius crocodyli</name>
    <dbReference type="NCBI Taxonomy" id="1979269"/>
    <lineage>
        <taxon>Bacteria</taxon>
        <taxon>Pseudomonadati</taxon>
        <taxon>Pseudomonadota</taxon>
        <taxon>Alphaproteobacteria</taxon>
        <taxon>Acetobacterales</taxon>
        <taxon>Roseomonadaceae</taxon>
        <taxon>Rhodovarius</taxon>
    </lineage>
</organism>
<dbReference type="Gene3D" id="3.90.226.10">
    <property type="entry name" value="2-enoyl-CoA Hydratase, Chain A, domain 1"/>
    <property type="match status" value="1"/>
</dbReference>
<keyword evidence="4" id="KW-1185">Reference proteome</keyword>
<reference evidence="3 4" key="1">
    <citation type="submission" date="2019-01" db="EMBL/GenBank/DDBJ databases">
        <authorList>
            <person name="Chen W.-M."/>
        </authorList>
    </citation>
    <scope>NUCLEOTIDE SEQUENCE [LARGE SCALE GENOMIC DNA]</scope>
    <source>
        <strain evidence="3 4">CCP-6</strain>
    </source>
</reference>
<protein>
    <submittedName>
        <fullName evidence="3">Enoyl-CoA hydratase/isomerase family protein</fullName>
    </submittedName>
</protein>
<evidence type="ECO:0000313" key="3">
    <source>
        <dbReference type="EMBL" id="RVT99281.1"/>
    </source>
</evidence>
<sequence>MAEPVLPEYLRETREGHVVTLTWDRPPNNHINRDLVVALGDRLTALDADEGCRAIVLTGAGKHFCAGADFSGGESGGLSWPPEEPGQTLYKKAARLTRTKKPIIAAVQGAAIGAGLGLAVIADFRVTCVEARYSANFTRLGFHPGFGLSYTLPKLIGLQKAALLFYTGRRITGQEAFDMGLADLLVPQPDVLTTAQSLAMEISLSAPAAVQGLRSTLRRGFAEAYESATEREYEQQIWQRQMEDFKEGRLAMTERRTPDFKGR</sequence>
<dbReference type="InterPro" id="IPR018376">
    <property type="entry name" value="Enoyl-CoA_hyd/isom_CS"/>
</dbReference>
<evidence type="ECO:0000256" key="1">
    <source>
        <dbReference type="ARBA" id="ARBA00005254"/>
    </source>
</evidence>
<dbReference type="InterPro" id="IPR001753">
    <property type="entry name" value="Enoyl-CoA_hydra/iso"/>
</dbReference>
<dbReference type="SUPFAM" id="SSF52096">
    <property type="entry name" value="ClpP/crotonase"/>
    <property type="match status" value="1"/>
</dbReference>
<dbReference type="Proteomes" id="UP000282957">
    <property type="component" value="Unassembled WGS sequence"/>
</dbReference>
<keyword evidence="3" id="KW-0413">Isomerase</keyword>
<dbReference type="OrthoDB" id="9777711at2"/>
<dbReference type="GO" id="GO:0016853">
    <property type="term" value="F:isomerase activity"/>
    <property type="evidence" value="ECO:0007669"/>
    <property type="project" value="UniProtKB-KW"/>
</dbReference>
<gene>
    <name evidence="3" type="ORF">EOD42_04070</name>
</gene>
<comment type="similarity">
    <text evidence="1 2">Belongs to the enoyl-CoA hydratase/isomerase family.</text>
</comment>
<evidence type="ECO:0000256" key="2">
    <source>
        <dbReference type="RuleBase" id="RU003707"/>
    </source>
</evidence>
<dbReference type="PANTHER" id="PTHR43802:SF1">
    <property type="entry name" value="IP11341P-RELATED"/>
    <property type="match status" value="1"/>
</dbReference>
<proteinExistence type="inferred from homology"/>
<evidence type="ECO:0000313" key="4">
    <source>
        <dbReference type="Proteomes" id="UP000282957"/>
    </source>
</evidence>
<dbReference type="AlphaFoldDB" id="A0A437MNQ3"/>
<dbReference type="PROSITE" id="PS00166">
    <property type="entry name" value="ENOYL_COA_HYDRATASE"/>
    <property type="match status" value="1"/>
</dbReference>
<comment type="caution">
    <text evidence="3">The sequence shown here is derived from an EMBL/GenBank/DDBJ whole genome shotgun (WGS) entry which is preliminary data.</text>
</comment>
<dbReference type="Pfam" id="PF00378">
    <property type="entry name" value="ECH_1"/>
    <property type="match status" value="1"/>
</dbReference>